<dbReference type="EMBL" id="AONI01000010">
    <property type="protein sequence ID" value="EPX78916.1"/>
    <property type="molecule type" value="Genomic_DNA"/>
</dbReference>
<dbReference type="SUPFAM" id="SSF53335">
    <property type="entry name" value="S-adenosyl-L-methionine-dependent methyltransferases"/>
    <property type="match status" value="1"/>
</dbReference>
<dbReference type="PANTHER" id="PTHR22807:SF53">
    <property type="entry name" value="RIBOSOMAL RNA SMALL SUBUNIT METHYLTRANSFERASE B-RELATED"/>
    <property type="match status" value="1"/>
</dbReference>
<dbReference type="InterPro" id="IPR054728">
    <property type="entry name" value="RsmB-like_ferredoxin"/>
</dbReference>
<dbReference type="GO" id="GO:0003723">
    <property type="term" value="F:RNA binding"/>
    <property type="evidence" value="ECO:0007669"/>
    <property type="project" value="UniProtKB-UniRule"/>
</dbReference>
<evidence type="ECO:0000313" key="7">
    <source>
        <dbReference type="EMBL" id="EPX78916.1"/>
    </source>
</evidence>
<dbReference type="RefSeq" id="WP_021100296.1">
    <property type="nucleotide sequence ID" value="NZ_KE557306.1"/>
</dbReference>
<dbReference type="Pfam" id="PF01189">
    <property type="entry name" value="Methyltr_RsmB-F"/>
    <property type="match status" value="1"/>
</dbReference>
<feature type="domain" description="SAM-dependent MTase RsmB/NOP-type" evidence="6">
    <location>
        <begin position="139"/>
        <end position="392"/>
    </location>
</feature>
<name>S9QBX8_9RHOB</name>
<sequence length="392" mass="42149">MTPAARLSAAIEVLDQYLAGTAAEKALTNWGRRSRFAGSKDRAAVRDIVFDCLRNRGAYARLGLSGRGLVLCHAAQNTPRADLDSLFSGEGHAPAPLSDAENVGLFQTRFTASKEMRYNMPDWLTAELVASVGDDAPAIAAALTERAAVYLRVNLSRGSVDQAITSLAADGISAEPHDLAEAALEVIDNPRKVSGSTAYLSGLVELQDAASQAICAALPPAQRMLDYCAGGGGKVLAYGDRNDGALFAHDANPQRLRDLEPRAKRAGLKVRVLSTAACRTASPFDLVLCDVPCSGSGAWRRSPEGKWSLTRGAFEALLETQQDILREAAQLVAPDGVLAFATCSLFRRENEDQIVRFCAENDGWHCSFERRYSPLEGGDGFYIAYLTQKPRP</sequence>
<comment type="caution">
    <text evidence="5">Lacks conserved residue(s) required for the propagation of feature annotation.</text>
</comment>
<dbReference type="Proteomes" id="UP000015351">
    <property type="component" value="Unassembled WGS sequence"/>
</dbReference>
<keyword evidence="4 5" id="KW-0694">RNA-binding</keyword>
<organism evidence="7 8">
    <name type="scientific">Litoreibacter arenae DSM 19593</name>
    <dbReference type="NCBI Taxonomy" id="1123360"/>
    <lineage>
        <taxon>Bacteria</taxon>
        <taxon>Pseudomonadati</taxon>
        <taxon>Pseudomonadota</taxon>
        <taxon>Alphaproteobacteria</taxon>
        <taxon>Rhodobacterales</taxon>
        <taxon>Roseobacteraceae</taxon>
        <taxon>Litoreibacter</taxon>
    </lineage>
</organism>
<dbReference type="CDD" id="cd02440">
    <property type="entry name" value="AdoMet_MTases"/>
    <property type="match status" value="1"/>
</dbReference>
<keyword evidence="3 5" id="KW-0949">S-adenosyl-L-methionine</keyword>
<dbReference type="Gene3D" id="3.30.70.1170">
    <property type="entry name" value="Sun protein, domain 3"/>
    <property type="match status" value="1"/>
</dbReference>
<keyword evidence="2 5" id="KW-0808">Transferase</keyword>
<dbReference type="GO" id="GO:0001510">
    <property type="term" value="P:RNA methylation"/>
    <property type="evidence" value="ECO:0007669"/>
    <property type="project" value="InterPro"/>
</dbReference>
<protein>
    <submittedName>
        <fullName evidence="7">Sun protein</fullName>
    </submittedName>
</protein>
<keyword evidence="1 5" id="KW-0489">Methyltransferase</keyword>
<dbReference type="eggNOG" id="COG0144">
    <property type="taxonomic scope" value="Bacteria"/>
</dbReference>
<feature type="binding site" evidence="5">
    <location>
        <position position="290"/>
    </location>
    <ligand>
        <name>S-adenosyl-L-methionine</name>
        <dbReference type="ChEBI" id="CHEBI:59789"/>
    </ligand>
</feature>
<reference evidence="8" key="1">
    <citation type="journal article" date="2013" name="Stand. Genomic Sci.">
        <title>Genome sequence of the Litoreibacter arenae type strain (DSM 19593(T)), a member of the Roseobacter clade isolated from sea sand.</title>
        <authorList>
            <person name="Riedel T."/>
            <person name="Fiebig A."/>
            <person name="Petersen J."/>
            <person name="Gronow S."/>
            <person name="Kyrpides N.C."/>
            <person name="Goker M."/>
            <person name="Klenk H.P."/>
        </authorList>
    </citation>
    <scope>NUCLEOTIDE SEQUENCE [LARGE SCALE GENOMIC DNA]</scope>
    <source>
        <strain evidence="8">DSM 19593</strain>
    </source>
</reference>
<evidence type="ECO:0000256" key="4">
    <source>
        <dbReference type="ARBA" id="ARBA00022884"/>
    </source>
</evidence>
<evidence type="ECO:0000256" key="5">
    <source>
        <dbReference type="PROSITE-ProRule" id="PRU01023"/>
    </source>
</evidence>
<dbReference type="InterPro" id="IPR023267">
    <property type="entry name" value="RCMT"/>
</dbReference>
<keyword evidence="8" id="KW-1185">Reference proteome</keyword>
<accession>S9QBX8</accession>
<dbReference type="InterPro" id="IPR001678">
    <property type="entry name" value="MeTrfase_RsmB-F_NOP2_dom"/>
</dbReference>
<dbReference type="InterPro" id="IPR029063">
    <property type="entry name" value="SAM-dependent_MTases_sf"/>
</dbReference>
<dbReference type="Gene3D" id="3.40.50.150">
    <property type="entry name" value="Vaccinia Virus protein VP39"/>
    <property type="match status" value="1"/>
</dbReference>
<dbReference type="PRINTS" id="PR02008">
    <property type="entry name" value="RCMTFAMILY"/>
</dbReference>
<dbReference type="PATRIC" id="fig|1123360.3.peg.1716"/>
<dbReference type="InterPro" id="IPR049560">
    <property type="entry name" value="MeTrfase_RsmB-F_NOP2_cat"/>
</dbReference>
<comment type="caution">
    <text evidence="7">The sequence shown here is derived from an EMBL/GenBank/DDBJ whole genome shotgun (WGS) entry which is preliminary data.</text>
</comment>
<evidence type="ECO:0000313" key="8">
    <source>
        <dbReference type="Proteomes" id="UP000015351"/>
    </source>
</evidence>
<dbReference type="Pfam" id="PF22458">
    <property type="entry name" value="RsmF-B_ferredox"/>
    <property type="match status" value="1"/>
</dbReference>
<evidence type="ECO:0000256" key="1">
    <source>
        <dbReference type="ARBA" id="ARBA00022603"/>
    </source>
</evidence>
<comment type="similarity">
    <text evidence="5">Belongs to the class I-like SAM-binding methyltransferase superfamily. RsmB/NOP family.</text>
</comment>
<evidence type="ECO:0000256" key="2">
    <source>
        <dbReference type="ARBA" id="ARBA00022679"/>
    </source>
</evidence>
<dbReference type="PROSITE" id="PS51686">
    <property type="entry name" value="SAM_MT_RSMB_NOP"/>
    <property type="match status" value="1"/>
</dbReference>
<dbReference type="HOGENOM" id="CLU_005316_0_2_5"/>
<dbReference type="AlphaFoldDB" id="S9QBX8"/>
<evidence type="ECO:0000256" key="3">
    <source>
        <dbReference type="ARBA" id="ARBA00022691"/>
    </source>
</evidence>
<dbReference type="PANTHER" id="PTHR22807">
    <property type="entry name" value="NOP2 YEAST -RELATED NOL1/NOP2/FMU SUN DOMAIN-CONTAINING"/>
    <property type="match status" value="1"/>
</dbReference>
<dbReference type="STRING" id="1123360.thalar_01731"/>
<feature type="active site" description="Nucleophile" evidence="5">
    <location>
        <position position="343"/>
    </location>
</feature>
<gene>
    <name evidence="7" type="ORF">thalar_01731</name>
</gene>
<dbReference type="GO" id="GO:0008173">
    <property type="term" value="F:RNA methyltransferase activity"/>
    <property type="evidence" value="ECO:0007669"/>
    <property type="project" value="InterPro"/>
</dbReference>
<proteinExistence type="inferred from homology"/>
<evidence type="ECO:0000259" key="6">
    <source>
        <dbReference type="PROSITE" id="PS51686"/>
    </source>
</evidence>
<dbReference type="OrthoDB" id="9810297at2"/>
<feature type="binding site" evidence="5">
    <location>
        <position position="250"/>
    </location>
    <ligand>
        <name>S-adenosyl-L-methionine</name>
        <dbReference type="ChEBI" id="CHEBI:59789"/>
    </ligand>
</feature>